<feature type="transmembrane region" description="Helical" evidence="5">
    <location>
        <begin position="233"/>
        <end position="250"/>
    </location>
</feature>
<feature type="transmembrane region" description="Helical" evidence="5">
    <location>
        <begin position="44"/>
        <end position="62"/>
    </location>
</feature>
<dbReference type="InterPro" id="IPR038770">
    <property type="entry name" value="Na+/solute_symporter_sf"/>
</dbReference>
<dbReference type="GO" id="GO:0015297">
    <property type="term" value="F:antiporter activity"/>
    <property type="evidence" value="ECO:0007669"/>
    <property type="project" value="InterPro"/>
</dbReference>
<feature type="transmembrane region" description="Helical" evidence="5">
    <location>
        <begin position="68"/>
        <end position="89"/>
    </location>
</feature>
<evidence type="ECO:0000256" key="1">
    <source>
        <dbReference type="ARBA" id="ARBA00004141"/>
    </source>
</evidence>
<feature type="transmembrane region" description="Helical" evidence="5">
    <location>
        <begin position="256"/>
        <end position="275"/>
    </location>
</feature>
<feature type="transmembrane region" description="Helical" evidence="5">
    <location>
        <begin position="349"/>
        <end position="368"/>
    </location>
</feature>
<keyword evidence="4 5" id="KW-0472">Membrane</keyword>
<dbReference type="GO" id="GO:1902600">
    <property type="term" value="P:proton transmembrane transport"/>
    <property type="evidence" value="ECO:0007669"/>
    <property type="project" value="InterPro"/>
</dbReference>
<feature type="transmembrane region" description="Helical" evidence="5">
    <location>
        <begin position="287"/>
        <end position="305"/>
    </location>
</feature>
<organism evidence="7">
    <name type="scientific">bioreactor metagenome</name>
    <dbReference type="NCBI Taxonomy" id="1076179"/>
    <lineage>
        <taxon>unclassified sequences</taxon>
        <taxon>metagenomes</taxon>
        <taxon>ecological metagenomes</taxon>
    </lineage>
</organism>
<dbReference type="Pfam" id="PF00999">
    <property type="entry name" value="Na_H_Exchanger"/>
    <property type="match status" value="1"/>
</dbReference>
<feature type="domain" description="Cation/H+ exchanger transmembrane" evidence="6">
    <location>
        <begin position="30"/>
        <end position="394"/>
    </location>
</feature>
<evidence type="ECO:0000256" key="3">
    <source>
        <dbReference type="ARBA" id="ARBA00022989"/>
    </source>
</evidence>
<feature type="transmembrane region" description="Helical" evidence="5">
    <location>
        <begin position="21"/>
        <end position="39"/>
    </location>
</feature>
<keyword evidence="2 5" id="KW-0812">Transmembrane</keyword>
<protein>
    <recommendedName>
        <fullName evidence="6">Cation/H+ exchanger transmembrane domain-containing protein</fullName>
    </recommendedName>
</protein>
<dbReference type="PANTHER" id="PTHR31102:SF1">
    <property type="entry name" value="CATION_H+ EXCHANGER DOMAIN-CONTAINING PROTEIN"/>
    <property type="match status" value="1"/>
</dbReference>
<reference evidence="7" key="1">
    <citation type="submission" date="2019-08" db="EMBL/GenBank/DDBJ databases">
        <authorList>
            <person name="Kucharzyk K."/>
            <person name="Murdoch R.W."/>
            <person name="Higgins S."/>
            <person name="Loffler F."/>
        </authorList>
    </citation>
    <scope>NUCLEOTIDE SEQUENCE</scope>
</reference>
<feature type="transmembrane region" description="Helical" evidence="5">
    <location>
        <begin position="130"/>
        <end position="147"/>
    </location>
</feature>
<dbReference type="Gene3D" id="1.20.1530.20">
    <property type="match status" value="1"/>
</dbReference>
<comment type="caution">
    <text evidence="7">The sequence shown here is derived from an EMBL/GenBank/DDBJ whole genome shotgun (WGS) entry which is preliminary data.</text>
</comment>
<sequence>MTSADNNAEVFFVNRKSMLDSIAEIIIAGLIASWLCRLIRIPDLIGFLLIGILFGPWVLGMLNPSFTALSGELRSAALIVILLRAGFELRKDTLRKVGRQALLLSLIPPVFEAAAVATICFFITDLSISEGIMLGIILSAVSPAAVVPQMISFRSENRGTTKGIPTLVLAASSLNNILVLIIFSVLMPFLAGNELLGTSGIVSIPVSVVTGMAAGILIGMLLVKIFDHFNPRATRRVLLIIAVAVVFLRLEKEIAQWVPFAALLAVMTLGYYILNKRENYAHEISQKLAKIWVLAEMILFTLVGAEVNPEVALRIGLTGLIIIGGGLLIRSAMTYICLSGSNLTSREKWFIVISYIPKATVQAAIGAVPLAMTHSAGAEIILAVAVLSIIATAPLGAIAMKIAGEHWLSKDAA</sequence>
<feature type="transmembrane region" description="Helical" evidence="5">
    <location>
        <begin position="380"/>
        <end position="400"/>
    </location>
</feature>
<feature type="transmembrane region" description="Helical" evidence="5">
    <location>
        <begin position="167"/>
        <end position="190"/>
    </location>
</feature>
<name>A0A644X7J5_9ZZZZ</name>
<evidence type="ECO:0000256" key="5">
    <source>
        <dbReference type="SAM" id="Phobius"/>
    </source>
</evidence>
<accession>A0A644X7J5</accession>
<feature type="transmembrane region" description="Helical" evidence="5">
    <location>
        <begin position="101"/>
        <end position="124"/>
    </location>
</feature>
<comment type="subcellular location">
    <subcellularLocation>
        <location evidence="1">Membrane</location>
        <topology evidence="1">Multi-pass membrane protein</topology>
    </subcellularLocation>
</comment>
<gene>
    <name evidence="7" type="ORF">SDC9_58486</name>
</gene>
<dbReference type="GO" id="GO:0016020">
    <property type="term" value="C:membrane"/>
    <property type="evidence" value="ECO:0007669"/>
    <property type="project" value="UniProtKB-SubCell"/>
</dbReference>
<feature type="transmembrane region" description="Helical" evidence="5">
    <location>
        <begin position="311"/>
        <end position="329"/>
    </location>
</feature>
<proteinExistence type="predicted"/>
<evidence type="ECO:0000259" key="6">
    <source>
        <dbReference type="Pfam" id="PF00999"/>
    </source>
</evidence>
<dbReference type="PANTHER" id="PTHR31102">
    <property type="match status" value="1"/>
</dbReference>
<keyword evidence="3 5" id="KW-1133">Transmembrane helix</keyword>
<dbReference type="EMBL" id="VSSQ01001926">
    <property type="protein sequence ID" value="MPM12135.1"/>
    <property type="molecule type" value="Genomic_DNA"/>
</dbReference>
<dbReference type="InterPro" id="IPR006153">
    <property type="entry name" value="Cation/H_exchanger_TM"/>
</dbReference>
<evidence type="ECO:0000313" key="7">
    <source>
        <dbReference type="EMBL" id="MPM12135.1"/>
    </source>
</evidence>
<dbReference type="AlphaFoldDB" id="A0A644X7J5"/>
<feature type="transmembrane region" description="Helical" evidence="5">
    <location>
        <begin position="202"/>
        <end position="226"/>
    </location>
</feature>
<dbReference type="InterPro" id="IPR051843">
    <property type="entry name" value="CPA1_transporter"/>
</dbReference>
<evidence type="ECO:0000256" key="4">
    <source>
        <dbReference type="ARBA" id="ARBA00023136"/>
    </source>
</evidence>
<evidence type="ECO:0000256" key="2">
    <source>
        <dbReference type="ARBA" id="ARBA00022692"/>
    </source>
</evidence>